<keyword evidence="5 11" id="KW-0812">Transmembrane</keyword>
<keyword evidence="6" id="KW-0735">Signal-anchor</keyword>
<sequence length="131" mass="14773">MQEVNERHETQPFLKCTTFLSECYLFVIALGCFSGVTVCFSAVVMFPSLLQIPVHPTSGILAVFVALNYCDVVHIAGFGYPSSKNQQQPIHYYGYNTMKSMKNSYHDLNHEAEALKRLEDSGAILYLHPHI</sequence>
<keyword evidence="4" id="KW-0808">Transferase</keyword>
<comment type="caution">
    <text evidence="12">The sequence shown here is derived from an EMBL/GenBank/DDBJ whole genome shotgun (WGS) entry which is preliminary data.</text>
</comment>
<keyword evidence="3" id="KW-0328">Glycosyltransferase</keyword>
<dbReference type="InterPro" id="IPR001675">
    <property type="entry name" value="Glyco_trans_29"/>
</dbReference>
<comment type="similarity">
    <text evidence="2">Belongs to the glycosyltransferase 29 family.</text>
</comment>
<evidence type="ECO:0000256" key="3">
    <source>
        <dbReference type="ARBA" id="ARBA00022676"/>
    </source>
</evidence>
<dbReference type="PANTHER" id="PTHR13713:SF95">
    <property type="entry name" value="CMP-N-ACETYLNEURAMINATE-BETA-GALACTOSAMIDE- ALPHA-2,3-SIALYLTRANSFERASE 4 ISOFORM 1"/>
    <property type="match status" value="1"/>
</dbReference>
<protein>
    <submittedName>
        <fullName evidence="12">Uncharacterized protein</fullName>
    </submittedName>
</protein>
<dbReference type="InterPro" id="IPR051142">
    <property type="entry name" value="Glycosyltransferase_29"/>
</dbReference>
<dbReference type="Proteomes" id="UP001482620">
    <property type="component" value="Unassembled WGS sequence"/>
</dbReference>
<accession>A0ABV0UM26</accession>
<evidence type="ECO:0000313" key="12">
    <source>
        <dbReference type="EMBL" id="MEQ2246288.1"/>
    </source>
</evidence>
<keyword evidence="10" id="KW-0325">Glycoprotein</keyword>
<evidence type="ECO:0000256" key="5">
    <source>
        <dbReference type="ARBA" id="ARBA00022692"/>
    </source>
</evidence>
<keyword evidence="8" id="KW-0333">Golgi apparatus</keyword>
<evidence type="ECO:0000256" key="10">
    <source>
        <dbReference type="ARBA" id="ARBA00023180"/>
    </source>
</evidence>
<dbReference type="EMBL" id="JAHRIQ010077270">
    <property type="protein sequence ID" value="MEQ2246288.1"/>
    <property type="molecule type" value="Genomic_DNA"/>
</dbReference>
<feature type="transmembrane region" description="Helical" evidence="11">
    <location>
        <begin position="58"/>
        <end position="80"/>
    </location>
</feature>
<dbReference type="PANTHER" id="PTHR13713">
    <property type="entry name" value="SIALYLTRANSFERASE"/>
    <property type="match status" value="1"/>
</dbReference>
<evidence type="ECO:0000313" key="13">
    <source>
        <dbReference type="Proteomes" id="UP001482620"/>
    </source>
</evidence>
<reference evidence="12 13" key="1">
    <citation type="submission" date="2021-06" db="EMBL/GenBank/DDBJ databases">
        <authorList>
            <person name="Palmer J.M."/>
        </authorList>
    </citation>
    <scope>NUCLEOTIDE SEQUENCE [LARGE SCALE GENOMIC DNA]</scope>
    <source>
        <strain evidence="13">if_2019</strain>
        <tissue evidence="12">Muscle</tissue>
    </source>
</reference>
<organism evidence="12 13">
    <name type="scientific">Ilyodon furcidens</name>
    <name type="common">goldbreast splitfin</name>
    <dbReference type="NCBI Taxonomy" id="33524"/>
    <lineage>
        <taxon>Eukaryota</taxon>
        <taxon>Metazoa</taxon>
        <taxon>Chordata</taxon>
        <taxon>Craniata</taxon>
        <taxon>Vertebrata</taxon>
        <taxon>Euteleostomi</taxon>
        <taxon>Actinopterygii</taxon>
        <taxon>Neopterygii</taxon>
        <taxon>Teleostei</taxon>
        <taxon>Neoteleostei</taxon>
        <taxon>Acanthomorphata</taxon>
        <taxon>Ovalentaria</taxon>
        <taxon>Atherinomorphae</taxon>
        <taxon>Cyprinodontiformes</taxon>
        <taxon>Goodeidae</taxon>
        <taxon>Ilyodon</taxon>
    </lineage>
</organism>
<keyword evidence="7 11" id="KW-1133">Transmembrane helix</keyword>
<keyword evidence="13" id="KW-1185">Reference proteome</keyword>
<evidence type="ECO:0000256" key="7">
    <source>
        <dbReference type="ARBA" id="ARBA00022989"/>
    </source>
</evidence>
<dbReference type="InterPro" id="IPR038578">
    <property type="entry name" value="GT29-like_sf"/>
</dbReference>
<keyword evidence="9 11" id="KW-0472">Membrane</keyword>
<evidence type="ECO:0000256" key="4">
    <source>
        <dbReference type="ARBA" id="ARBA00022679"/>
    </source>
</evidence>
<evidence type="ECO:0000256" key="2">
    <source>
        <dbReference type="ARBA" id="ARBA00006003"/>
    </source>
</evidence>
<gene>
    <name evidence="12" type="ORF">ILYODFUR_036874</name>
</gene>
<dbReference type="Gene3D" id="3.90.1480.20">
    <property type="entry name" value="Glycosyl transferase family 29"/>
    <property type="match status" value="1"/>
</dbReference>
<name>A0ABV0UM26_9TELE</name>
<evidence type="ECO:0000256" key="6">
    <source>
        <dbReference type="ARBA" id="ARBA00022968"/>
    </source>
</evidence>
<evidence type="ECO:0000256" key="8">
    <source>
        <dbReference type="ARBA" id="ARBA00023034"/>
    </source>
</evidence>
<comment type="subcellular location">
    <subcellularLocation>
        <location evidence="1">Golgi apparatus membrane</location>
        <topology evidence="1">Single-pass type II membrane protein</topology>
    </subcellularLocation>
</comment>
<feature type="transmembrane region" description="Helical" evidence="11">
    <location>
        <begin position="23"/>
        <end position="46"/>
    </location>
</feature>
<dbReference type="Pfam" id="PF00777">
    <property type="entry name" value="Glyco_transf_29"/>
    <property type="match status" value="1"/>
</dbReference>
<proteinExistence type="inferred from homology"/>
<evidence type="ECO:0000256" key="11">
    <source>
        <dbReference type="SAM" id="Phobius"/>
    </source>
</evidence>
<evidence type="ECO:0000256" key="1">
    <source>
        <dbReference type="ARBA" id="ARBA00004323"/>
    </source>
</evidence>
<evidence type="ECO:0000256" key="9">
    <source>
        <dbReference type="ARBA" id="ARBA00023136"/>
    </source>
</evidence>